<sequence>MSHTHTTTSAADQGQVAVFFPVEGRAHWLQALQEAWPDAHFVVWPEVAPHATQAVAWSPTQEFVDHHPQLQYLFNMGAGVDAILRLQLPQQLQIVRIEDGGMAAQMAEYVCHAVLRHVREFDHYASSQAKQLWQPRRAQAKADFPIGIMGLGVLGTHVAQCLRGFGFNVNGWSQSAKQIDGISSFAGQKALAEFLQRSRILVCLLPLTPATQGILNRHHLSQLQRGAYLINVARGGHLVEADLLELLEQGHMAGAMLDVTQQEPLPAEHPFWSHPCITITPHISAQTQAVQAAAQIADNVRRIAAGQTPSGLVDRGGGY</sequence>
<evidence type="ECO:0000313" key="4">
    <source>
        <dbReference type="EMBL" id="THT98689.1"/>
    </source>
</evidence>
<dbReference type="PANTHER" id="PTHR43333:SF1">
    <property type="entry name" value="D-ISOMER SPECIFIC 2-HYDROXYACID DEHYDROGENASE NAD-BINDING DOMAIN-CONTAINING PROTEIN"/>
    <property type="match status" value="1"/>
</dbReference>
<dbReference type="OrthoDB" id="9787219at2"/>
<dbReference type="SUPFAM" id="SSF51735">
    <property type="entry name" value="NAD(P)-binding Rossmann-fold domains"/>
    <property type="match status" value="1"/>
</dbReference>
<gene>
    <name evidence="4" type="ORF">E9531_14035</name>
</gene>
<reference evidence="4 5" key="1">
    <citation type="journal article" date="2015" name="Antonie Van Leeuwenhoek">
        <title>Lampropedia puyangensis sp. nov., isolated from symptomatic bark of Populus ? euramericana canker and emended description of Lampropedia hyalina (Ehrenberg 1832) Lee et al. 2004.</title>
        <authorList>
            <person name="Li Y."/>
            <person name="Wang T."/>
            <person name="Piao C.G."/>
            <person name="Wang L.F."/>
            <person name="Tian G.Z."/>
            <person name="Zhu T.H."/>
            <person name="Guo M.W."/>
        </authorList>
    </citation>
    <scope>NUCLEOTIDE SEQUENCE [LARGE SCALE GENOMIC DNA]</scope>
    <source>
        <strain evidence="4 5">2-bin</strain>
    </source>
</reference>
<dbReference type="GO" id="GO:0051287">
    <property type="term" value="F:NAD binding"/>
    <property type="evidence" value="ECO:0007669"/>
    <property type="project" value="InterPro"/>
</dbReference>
<comment type="caution">
    <text evidence="4">The sequence shown here is derived from an EMBL/GenBank/DDBJ whole genome shotgun (WGS) entry which is preliminary data.</text>
</comment>
<keyword evidence="1" id="KW-0560">Oxidoreductase</keyword>
<feature type="domain" description="D-isomer specific 2-hydroxyacid dehydrogenase NAD-binding" evidence="3">
    <location>
        <begin position="113"/>
        <end position="284"/>
    </location>
</feature>
<dbReference type="PROSITE" id="PS00671">
    <property type="entry name" value="D_2_HYDROXYACID_DH_3"/>
    <property type="match status" value="1"/>
</dbReference>
<dbReference type="Proteomes" id="UP000308917">
    <property type="component" value="Unassembled WGS sequence"/>
</dbReference>
<evidence type="ECO:0000256" key="1">
    <source>
        <dbReference type="ARBA" id="ARBA00023002"/>
    </source>
</evidence>
<protein>
    <submittedName>
        <fullName evidence="4">Glyoxylate/hydroxypyruvate reductase A</fullName>
    </submittedName>
</protein>
<dbReference type="PANTHER" id="PTHR43333">
    <property type="entry name" value="2-HACID_DH_C DOMAIN-CONTAINING PROTEIN"/>
    <property type="match status" value="1"/>
</dbReference>
<keyword evidence="2" id="KW-0520">NAD</keyword>
<dbReference type="InterPro" id="IPR036291">
    <property type="entry name" value="NAD(P)-bd_dom_sf"/>
</dbReference>
<dbReference type="EMBL" id="STFG01000019">
    <property type="protein sequence ID" value="THT98689.1"/>
    <property type="molecule type" value="Genomic_DNA"/>
</dbReference>
<dbReference type="RefSeq" id="WP_136574402.1">
    <property type="nucleotide sequence ID" value="NZ_STFG01000019.1"/>
</dbReference>
<organism evidence="4 5">
    <name type="scientific">Lampropedia puyangensis</name>
    <dbReference type="NCBI Taxonomy" id="1330072"/>
    <lineage>
        <taxon>Bacteria</taxon>
        <taxon>Pseudomonadati</taxon>
        <taxon>Pseudomonadota</taxon>
        <taxon>Betaproteobacteria</taxon>
        <taxon>Burkholderiales</taxon>
        <taxon>Comamonadaceae</taxon>
        <taxon>Lampropedia</taxon>
    </lineage>
</organism>
<dbReference type="Gene3D" id="3.40.50.720">
    <property type="entry name" value="NAD(P)-binding Rossmann-like Domain"/>
    <property type="match status" value="2"/>
</dbReference>
<evidence type="ECO:0000256" key="2">
    <source>
        <dbReference type="ARBA" id="ARBA00023027"/>
    </source>
</evidence>
<proteinExistence type="predicted"/>
<name>A0A4S8EUX7_9BURK</name>
<accession>A0A4S8EUX7</accession>
<dbReference type="CDD" id="cd12164">
    <property type="entry name" value="GDH_like_2"/>
    <property type="match status" value="1"/>
</dbReference>
<dbReference type="Pfam" id="PF02826">
    <property type="entry name" value="2-Hacid_dh_C"/>
    <property type="match status" value="1"/>
</dbReference>
<keyword evidence="5" id="KW-1185">Reference proteome</keyword>
<dbReference type="GO" id="GO:0016616">
    <property type="term" value="F:oxidoreductase activity, acting on the CH-OH group of donors, NAD or NADP as acceptor"/>
    <property type="evidence" value="ECO:0007669"/>
    <property type="project" value="UniProtKB-ARBA"/>
</dbReference>
<dbReference type="AlphaFoldDB" id="A0A4S8EUX7"/>
<evidence type="ECO:0000259" key="3">
    <source>
        <dbReference type="Pfam" id="PF02826"/>
    </source>
</evidence>
<dbReference type="InterPro" id="IPR006140">
    <property type="entry name" value="D-isomer_DH_NAD-bd"/>
</dbReference>
<dbReference type="InterPro" id="IPR029753">
    <property type="entry name" value="D-isomer_DH_CS"/>
</dbReference>
<evidence type="ECO:0000313" key="5">
    <source>
        <dbReference type="Proteomes" id="UP000308917"/>
    </source>
</evidence>
<keyword evidence="4" id="KW-0670">Pyruvate</keyword>